<keyword evidence="7 13" id="KW-1133">Transmembrane helix</keyword>
<dbReference type="InterPro" id="IPR007110">
    <property type="entry name" value="Ig-like_dom"/>
</dbReference>
<keyword evidence="10" id="KW-0675">Receptor</keyword>
<evidence type="ECO:0000256" key="2">
    <source>
        <dbReference type="ARBA" id="ARBA00022475"/>
    </source>
</evidence>
<keyword evidence="16" id="KW-1185">Reference proteome</keyword>
<keyword evidence="3 13" id="KW-0812">Transmembrane</keyword>
<evidence type="ECO:0000256" key="9">
    <source>
        <dbReference type="ARBA" id="ARBA00023157"/>
    </source>
</evidence>
<evidence type="ECO:0000256" key="7">
    <source>
        <dbReference type="ARBA" id="ARBA00022989"/>
    </source>
</evidence>
<dbReference type="InterPro" id="IPR013783">
    <property type="entry name" value="Ig-like_fold"/>
</dbReference>
<keyword evidence="6" id="KW-0130">Cell adhesion</keyword>
<reference evidence="15" key="2">
    <citation type="submission" date="2025-08" db="UniProtKB">
        <authorList>
            <consortium name="Ensembl"/>
        </authorList>
    </citation>
    <scope>IDENTIFICATION</scope>
</reference>
<evidence type="ECO:0000256" key="11">
    <source>
        <dbReference type="ARBA" id="ARBA00023180"/>
    </source>
</evidence>
<dbReference type="Gene3D" id="2.60.40.10">
    <property type="entry name" value="Immunoglobulins"/>
    <property type="match status" value="2"/>
</dbReference>
<dbReference type="GeneTree" id="ENSGT00940000154829"/>
<dbReference type="InterPro" id="IPR003599">
    <property type="entry name" value="Ig_sub"/>
</dbReference>
<evidence type="ECO:0000256" key="6">
    <source>
        <dbReference type="ARBA" id="ARBA00022889"/>
    </source>
</evidence>
<dbReference type="GO" id="GO:0005923">
    <property type="term" value="C:bicellular tight junction"/>
    <property type="evidence" value="ECO:0007669"/>
    <property type="project" value="TreeGrafter"/>
</dbReference>
<dbReference type="Ensembl" id="ENSTRUT00000066495.1">
    <property type="protein sequence ID" value="ENSTRUP00000061194.1"/>
    <property type="gene ID" value="ENSTRUG00000027492.1"/>
</dbReference>
<protein>
    <submittedName>
        <fullName evidence="15">CXADR Ig-like cell adhesion molecule</fullName>
    </submittedName>
</protein>
<evidence type="ECO:0000256" key="12">
    <source>
        <dbReference type="ARBA" id="ARBA00023319"/>
    </source>
</evidence>
<reference evidence="15 16" key="1">
    <citation type="journal article" date="2011" name="Genome Biol. Evol.">
        <title>Integration of the genetic map and genome assembly of fugu facilitates insights into distinct features of genome evolution in teleosts and mammals.</title>
        <authorList>
            <person name="Kai W."/>
            <person name="Kikuchi K."/>
            <person name="Tohari S."/>
            <person name="Chew A.K."/>
            <person name="Tay A."/>
            <person name="Fujiwara A."/>
            <person name="Hosoya S."/>
            <person name="Suetake H."/>
            <person name="Naruse K."/>
            <person name="Brenner S."/>
            <person name="Suzuki Y."/>
            <person name="Venkatesh B."/>
        </authorList>
    </citation>
    <scope>NUCLEOTIDE SEQUENCE [LARGE SCALE GENOMIC DNA]</scope>
</reference>
<dbReference type="InParanoid" id="A0A674MJK1"/>
<evidence type="ECO:0000256" key="1">
    <source>
        <dbReference type="ARBA" id="ARBA00004251"/>
    </source>
</evidence>
<evidence type="ECO:0000256" key="8">
    <source>
        <dbReference type="ARBA" id="ARBA00023136"/>
    </source>
</evidence>
<dbReference type="InterPro" id="IPR052307">
    <property type="entry name" value="EJ_Adhesion_Regulator"/>
</dbReference>
<proteinExistence type="predicted"/>
<evidence type="ECO:0000256" key="5">
    <source>
        <dbReference type="ARBA" id="ARBA00022737"/>
    </source>
</evidence>
<dbReference type="SMART" id="SM00406">
    <property type="entry name" value="IGv"/>
    <property type="match status" value="1"/>
</dbReference>
<feature type="domain" description="Ig-like" evidence="14">
    <location>
        <begin position="140"/>
        <end position="213"/>
    </location>
</feature>
<feature type="transmembrane region" description="Helical" evidence="13">
    <location>
        <begin position="214"/>
        <end position="233"/>
    </location>
</feature>
<name>A0A674MJK1_TAKRU</name>
<dbReference type="PANTHER" id="PTHR44468">
    <property type="entry name" value="COXSACKIEVIRUS AND ADENOVIRUS RECEPTOR-RELATED"/>
    <property type="match status" value="1"/>
</dbReference>
<keyword evidence="12" id="KW-0393">Immunoglobulin domain</keyword>
<dbReference type="GO" id="GO:0034109">
    <property type="term" value="P:homotypic cell-cell adhesion"/>
    <property type="evidence" value="ECO:0007669"/>
    <property type="project" value="TreeGrafter"/>
</dbReference>
<dbReference type="SMART" id="SM00409">
    <property type="entry name" value="IG"/>
    <property type="match status" value="1"/>
</dbReference>
<dbReference type="InterPro" id="IPR036179">
    <property type="entry name" value="Ig-like_dom_sf"/>
</dbReference>
<evidence type="ECO:0000259" key="14">
    <source>
        <dbReference type="PROSITE" id="PS50835"/>
    </source>
</evidence>
<dbReference type="Pfam" id="PF07686">
    <property type="entry name" value="V-set"/>
    <property type="match status" value="1"/>
</dbReference>
<dbReference type="PROSITE" id="PS50835">
    <property type="entry name" value="IG_LIKE"/>
    <property type="match status" value="2"/>
</dbReference>
<reference evidence="15" key="3">
    <citation type="submission" date="2025-09" db="UniProtKB">
        <authorList>
            <consortium name="Ensembl"/>
        </authorList>
    </citation>
    <scope>IDENTIFICATION</scope>
</reference>
<keyword evidence="5" id="KW-0677">Repeat</keyword>
<dbReference type="InterPro" id="IPR013106">
    <property type="entry name" value="Ig_V-set"/>
</dbReference>
<comment type="subcellular location">
    <subcellularLocation>
        <location evidence="1">Cell membrane</location>
        <topology evidence="1">Single-pass type I membrane protein</topology>
    </subcellularLocation>
</comment>
<keyword evidence="8 13" id="KW-0472">Membrane</keyword>
<dbReference type="GO" id="GO:0050839">
    <property type="term" value="F:cell adhesion molecule binding"/>
    <property type="evidence" value="ECO:0007669"/>
    <property type="project" value="TreeGrafter"/>
</dbReference>
<evidence type="ECO:0000256" key="10">
    <source>
        <dbReference type="ARBA" id="ARBA00023170"/>
    </source>
</evidence>
<evidence type="ECO:0000313" key="15">
    <source>
        <dbReference type="Ensembl" id="ENSTRUP00000061194.1"/>
    </source>
</evidence>
<sequence length="243" mass="26898">FELKFTHIFNTFMSSGLEITTTGPSSIEKASGQSVKLECQFHLAAEDTGPLDIEWSLMASTISKRTKWYVILYSGDRAYEDYYEPMRGRVHFNSADPKNGDASINLTGLKSSDSGTYQCKVKKAPGIRSRKMLLIVMVKPSKPRCHADGPTEEGKDVVLKCMSSDGTQPLKYTWEKTSDNKLLPASAVMGKYAQDLQNKRSTSLKGRQSVHVCVYPSVAFVSLLFIVVLTFVASNDGECKISL</sequence>
<dbReference type="GO" id="GO:0016323">
    <property type="term" value="C:basolateral plasma membrane"/>
    <property type="evidence" value="ECO:0007669"/>
    <property type="project" value="TreeGrafter"/>
</dbReference>
<feature type="domain" description="Ig-like" evidence="14">
    <location>
        <begin position="17"/>
        <end position="134"/>
    </location>
</feature>
<keyword evidence="9" id="KW-1015">Disulfide bond</keyword>
<dbReference type="Proteomes" id="UP000005226">
    <property type="component" value="Chromosome 15"/>
</dbReference>
<evidence type="ECO:0000256" key="4">
    <source>
        <dbReference type="ARBA" id="ARBA00022729"/>
    </source>
</evidence>
<dbReference type="GO" id="GO:0014704">
    <property type="term" value="C:intercalated disc"/>
    <property type="evidence" value="ECO:0007669"/>
    <property type="project" value="TreeGrafter"/>
</dbReference>
<accession>A0A674MJK1</accession>
<dbReference type="SUPFAM" id="SSF48726">
    <property type="entry name" value="Immunoglobulin"/>
    <property type="match status" value="2"/>
</dbReference>
<evidence type="ECO:0000256" key="3">
    <source>
        <dbReference type="ARBA" id="ARBA00022692"/>
    </source>
</evidence>
<evidence type="ECO:0000313" key="16">
    <source>
        <dbReference type="Proteomes" id="UP000005226"/>
    </source>
</evidence>
<dbReference type="AlphaFoldDB" id="A0A674MJK1"/>
<keyword evidence="4" id="KW-0732">Signal</keyword>
<dbReference type="PANTHER" id="PTHR44468:SF3">
    <property type="entry name" value="COXSACKIEVIRUS AND ADENOVIRUS RECEPTOR"/>
    <property type="match status" value="1"/>
</dbReference>
<keyword evidence="11" id="KW-0325">Glycoprotein</keyword>
<keyword evidence="2" id="KW-1003">Cell membrane</keyword>
<evidence type="ECO:0000256" key="13">
    <source>
        <dbReference type="SAM" id="Phobius"/>
    </source>
</evidence>
<organism evidence="15 16">
    <name type="scientific">Takifugu rubripes</name>
    <name type="common">Japanese pufferfish</name>
    <name type="synonym">Fugu rubripes</name>
    <dbReference type="NCBI Taxonomy" id="31033"/>
    <lineage>
        <taxon>Eukaryota</taxon>
        <taxon>Metazoa</taxon>
        <taxon>Chordata</taxon>
        <taxon>Craniata</taxon>
        <taxon>Vertebrata</taxon>
        <taxon>Euteleostomi</taxon>
        <taxon>Actinopterygii</taxon>
        <taxon>Neopterygii</taxon>
        <taxon>Teleostei</taxon>
        <taxon>Neoteleostei</taxon>
        <taxon>Acanthomorphata</taxon>
        <taxon>Eupercaria</taxon>
        <taxon>Tetraodontiformes</taxon>
        <taxon>Tetradontoidea</taxon>
        <taxon>Tetraodontidae</taxon>
        <taxon>Takifugu</taxon>
    </lineage>
</organism>